<gene>
    <name evidence="2" type="ORF">NBRC3188_2417</name>
</gene>
<accession>A0A401WWX6</accession>
<evidence type="ECO:0000256" key="1">
    <source>
        <dbReference type="SAM" id="MobiDB-lite"/>
    </source>
</evidence>
<proteinExistence type="predicted"/>
<feature type="region of interest" description="Disordered" evidence="1">
    <location>
        <begin position="1"/>
        <end position="30"/>
    </location>
</feature>
<dbReference type="Proteomes" id="UP000287300">
    <property type="component" value="Unassembled WGS sequence"/>
</dbReference>
<name>A0A401WWX6_ACEPA</name>
<evidence type="ECO:0000313" key="2">
    <source>
        <dbReference type="EMBL" id="GCD53720.1"/>
    </source>
</evidence>
<reference evidence="2 3" key="1">
    <citation type="submission" date="2016-06" db="EMBL/GenBank/DDBJ databases">
        <title>Acetobacter pasteurianus NBRC 3188 whole genome sequencing project.</title>
        <authorList>
            <person name="Matsutani M."/>
            <person name="Shiwa Y."/>
            <person name="Okamoto-Kainuma A."/>
            <person name="Ishikawa M."/>
            <person name="Koizumi Y."/>
            <person name="Yoshikawa H."/>
            <person name="Yakushi T."/>
            <person name="Matsushita K."/>
        </authorList>
    </citation>
    <scope>NUCLEOTIDE SEQUENCE [LARGE SCALE GENOMIC DNA]</scope>
    <source>
        <strain evidence="2 3">NBRC 3188</strain>
    </source>
</reference>
<feature type="compositionally biased region" description="Basic and acidic residues" evidence="1">
    <location>
        <begin position="1"/>
        <end position="12"/>
    </location>
</feature>
<protein>
    <submittedName>
        <fullName evidence="2">Uncharacterized protein</fullName>
    </submittedName>
</protein>
<sequence>MTDSTMENRADTQQDNELPPAPEGFSFKQDTYTVNGKSTDTFEVKWMGADGKLHSARFLKKVPLGKRISAMEAFGEQVTAEGRVGFLAAISAVNLDAIPEAPARSKSELLDFLDRLDDVGLMAWMRAKAEIAKSSDEQAEAAKVKATVGN</sequence>
<organism evidence="2 3">
    <name type="scientific">Acetobacter pasteurianus NBRC 3188</name>
    <dbReference type="NCBI Taxonomy" id="1226663"/>
    <lineage>
        <taxon>Bacteria</taxon>
        <taxon>Pseudomonadati</taxon>
        <taxon>Pseudomonadota</taxon>
        <taxon>Alphaproteobacteria</taxon>
        <taxon>Acetobacterales</taxon>
        <taxon>Acetobacteraceae</taxon>
        <taxon>Acetobacter</taxon>
    </lineage>
</organism>
<dbReference type="EMBL" id="BDES01000067">
    <property type="protein sequence ID" value="GCD53720.1"/>
    <property type="molecule type" value="Genomic_DNA"/>
</dbReference>
<dbReference type="AlphaFoldDB" id="A0A401WWX6"/>
<dbReference type="RefSeq" id="WP_124296189.1">
    <property type="nucleotide sequence ID" value="NZ_BDES01000067.1"/>
</dbReference>
<comment type="caution">
    <text evidence="2">The sequence shown here is derived from an EMBL/GenBank/DDBJ whole genome shotgun (WGS) entry which is preliminary data.</text>
</comment>
<evidence type="ECO:0000313" key="3">
    <source>
        <dbReference type="Proteomes" id="UP000287300"/>
    </source>
</evidence>